<keyword evidence="2" id="KW-1185">Reference proteome</keyword>
<gene>
    <name evidence="1" type="ORF">E2C01_056569</name>
</gene>
<evidence type="ECO:0000313" key="2">
    <source>
        <dbReference type="Proteomes" id="UP000324222"/>
    </source>
</evidence>
<organism evidence="1 2">
    <name type="scientific">Portunus trituberculatus</name>
    <name type="common">Swimming crab</name>
    <name type="synonym">Neptunus trituberculatus</name>
    <dbReference type="NCBI Taxonomy" id="210409"/>
    <lineage>
        <taxon>Eukaryota</taxon>
        <taxon>Metazoa</taxon>
        <taxon>Ecdysozoa</taxon>
        <taxon>Arthropoda</taxon>
        <taxon>Crustacea</taxon>
        <taxon>Multicrustacea</taxon>
        <taxon>Malacostraca</taxon>
        <taxon>Eumalacostraca</taxon>
        <taxon>Eucarida</taxon>
        <taxon>Decapoda</taxon>
        <taxon>Pleocyemata</taxon>
        <taxon>Brachyura</taxon>
        <taxon>Eubrachyura</taxon>
        <taxon>Portunoidea</taxon>
        <taxon>Portunidae</taxon>
        <taxon>Portuninae</taxon>
        <taxon>Portunus</taxon>
    </lineage>
</organism>
<sequence>MVPKRLVSDEIKNLVRVQVLVSHSTPLVDSQESHQEKCYKDVFMDGDSSSSDLPPPHPFPLLLYVIHHQPSLTNTMAPTISKRELLDIQEQQRRFIGEAGLPAKRKRKNMYENLKEWMSEVSINTHTHTHTH</sequence>
<dbReference type="AlphaFoldDB" id="A0A5B7GYL0"/>
<evidence type="ECO:0000313" key="1">
    <source>
        <dbReference type="EMBL" id="MPC62485.1"/>
    </source>
</evidence>
<protein>
    <submittedName>
        <fullName evidence="1">Uncharacterized protein</fullName>
    </submittedName>
</protein>
<dbReference type="EMBL" id="VSRR010019735">
    <property type="protein sequence ID" value="MPC62485.1"/>
    <property type="molecule type" value="Genomic_DNA"/>
</dbReference>
<proteinExistence type="predicted"/>
<dbReference type="Proteomes" id="UP000324222">
    <property type="component" value="Unassembled WGS sequence"/>
</dbReference>
<dbReference type="OrthoDB" id="5986010at2759"/>
<accession>A0A5B7GYL0</accession>
<reference evidence="1 2" key="1">
    <citation type="submission" date="2019-05" db="EMBL/GenBank/DDBJ databases">
        <title>Another draft genome of Portunus trituberculatus and its Hox gene families provides insights of decapod evolution.</title>
        <authorList>
            <person name="Jeong J.-H."/>
            <person name="Song I."/>
            <person name="Kim S."/>
            <person name="Choi T."/>
            <person name="Kim D."/>
            <person name="Ryu S."/>
            <person name="Kim W."/>
        </authorList>
    </citation>
    <scope>NUCLEOTIDE SEQUENCE [LARGE SCALE GENOMIC DNA]</scope>
    <source>
        <tissue evidence="1">Muscle</tissue>
    </source>
</reference>
<comment type="caution">
    <text evidence="1">The sequence shown here is derived from an EMBL/GenBank/DDBJ whole genome shotgun (WGS) entry which is preliminary data.</text>
</comment>
<name>A0A5B7GYL0_PORTR</name>